<feature type="transmembrane region" description="Helical" evidence="1">
    <location>
        <begin position="107"/>
        <end position="125"/>
    </location>
</feature>
<name>A0A1I4LMZ7_9BACI</name>
<evidence type="ECO:0000313" key="2">
    <source>
        <dbReference type="EMBL" id="SFL92345.1"/>
    </source>
</evidence>
<proteinExistence type="predicted"/>
<accession>A0A1I4LMZ7</accession>
<organism evidence="2 3">
    <name type="scientific">Salibacterium qingdaonense</name>
    <dbReference type="NCBI Taxonomy" id="266892"/>
    <lineage>
        <taxon>Bacteria</taxon>
        <taxon>Bacillati</taxon>
        <taxon>Bacillota</taxon>
        <taxon>Bacilli</taxon>
        <taxon>Bacillales</taxon>
        <taxon>Bacillaceae</taxon>
    </lineage>
</organism>
<feature type="transmembrane region" description="Helical" evidence="1">
    <location>
        <begin position="74"/>
        <end position="95"/>
    </location>
</feature>
<feature type="transmembrane region" description="Helical" evidence="1">
    <location>
        <begin position="6"/>
        <end position="25"/>
    </location>
</feature>
<dbReference type="RefSeq" id="WP_177195487.1">
    <property type="nucleotide sequence ID" value="NZ_FOTY01000008.1"/>
</dbReference>
<evidence type="ECO:0000313" key="3">
    <source>
        <dbReference type="Proteomes" id="UP000199668"/>
    </source>
</evidence>
<feature type="transmembrane region" description="Helical" evidence="1">
    <location>
        <begin position="51"/>
        <end position="68"/>
    </location>
</feature>
<evidence type="ECO:0000256" key="1">
    <source>
        <dbReference type="SAM" id="Phobius"/>
    </source>
</evidence>
<dbReference type="AlphaFoldDB" id="A0A1I4LMZ7"/>
<dbReference type="InterPro" id="IPR025441">
    <property type="entry name" value="DUF4181"/>
</dbReference>
<reference evidence="2 3" key="1">
    <citation type="submission" date="2016-10" db="EMBL/GenBank/DDBJ databases">
        <authorList>
            <person name="de Groot N.N."/>
        </authorList>
    </citation>
    <scope>NUCLEOTIDE SEQUENCE [LARGE SCALE GENOMIC DNA]</scope>
    <source>
        <strain evidence="2 3">CGMCC 1.6134</strain>
    </source>
</reference>
<protein>
    <recommendedName>
        <fullName evidence="4">DUF4181 domain-containing protein</fullName>
    </recommendedName>
</protein>
<dbReference type="Pfam" id="PF13789">
    <property type="entry name" value="DUF4181"/>
    <property type="match status" value="1"/>
</dbReference>
<keyword evidence="1" id="KW-1133">Transmembrane helix</keyword>
<evidence type="ECO:0008006" key="4">
    <source>
        <dbReference type="Google" id="ProtNLM"/>
    </source>
</evidence>
<dbReference type="EMBL" id="FOTY01000008">
    <property type="protein sequence ID" value="SFL92345.1"/>
    <property type="molecule type" value="Genomic_DNA"/>
</dbReference>
<keyword evidence="1" id="KW-0812">Transmembrane</keyword>
<dbReference type="Proteomes" id="UP000199668">
    <property type="component" value="Unassembled WGS sequence"/>
</dbReference>
<sequence>MNLWLELTLVIGGFFTLFGVLPALVRRWMNADRQKISSDDHVNEFHKKGNWAIRIVMLVSILANFTFFQNTPFFPLVVLAGCIMLSYVFQAYIEWKHTDNPANYKASLMQLTLIGAAFFYAFYWIEISPIIG</sequence>
<keyword evidence="3" id="KW-1185">Reference proteome</keyword>
<keyword evidence="1" id="KW-0472">Membrane</keyword>
<gene>
    <name evidence="2" type="ORF">SAMN04488054_10865</name>
</gene>